<protein>
    <submittedName>
        <fullName evidence="1">Uncharacterized protein</fullName>
    </submittedName>
</protein>
<dbReference type="PANTHER" id="PTHR31973:SF187">
    <property type="entry name" value="MUTATOR TRANSPOSASE MUDRA PROTEIN"/>
    <property type="match status" value="1"/>
</dbReference>
<comment type="caution">
    <text evidence="1">The sequence shown here is derived from an EMBL/GenBank/DDBJ whole genome shotgun (WGS) entry which is preliminary data.</text>
</comment>
<dbReference type="Proteomes" id="UP001472677">
    <property type="component" value="Unassembled WGS sequence"/>
</dbReference>
<organism evidence="1 2">
    <name type="scientific">Hibiscus sabdariffa</name>
    <name type="common">roselle</name>
    <dbReference type="NCBI Taxonomy" id="183260"/>
    <lineage>
        <taxon>Eukaryota</taxon>
        <taxon>Viridiplantae</taxon>
        <taxon>Streptophyta</taxon>
        <taxon>Embryophyta</taxon>
        <taxon>Tracheophyta</taxon>
        <taxon>Spermatophyta</taxon>
        <taxon>Magnoliopsida</taxon>
        <taxon>eudicotyledons</taxon>
        <taxon>Gunneridae</taxon>
        <taxon>Pentapetalae</taxon>
        <taxon>rosids</taxon>
        <taxon>malvids</taxon>
        <taxon>Malvales</taxon>
        <taxon>Malvaceae</taxon>
        <taxon>Malvoideae</taxon>
        <taxon>Hibiscus</taxon>
    </lineage>
</organism>
<dbReference type="PANTHER" id="PTHR31973">
    <property type="entry name" value="POLYPROTEIN, PUTATIVE-RELATED"/>
    <property type="match status" value="1"/>
</dbReference>
<name>A0ABR2EEW1_9ROSI</name>
<keyword evidence="2" id="KW-1185">Reference proteome</keyword>
<sequence length="116" mass="13374">MQHLANEELHVDVPIKLCSKERIWAKDEINGRFKYVFDKLFDYAATLRQVDPICNVVLMVVSPTPNLLKIFRRIYICFGVTKDGCFLKGTFNGGLFSVVGKDVDDQIYPIVWVFIE</sequence>
<evidence type="ECO:0000313" key="2">
    <source>
        <dbReference type="Proteomes" id="UP001472677"/>
    </source>
</evidence>
<accession>A0ABR2EEW1</accession>
<proteinExistence type="predicted"/>
<gene>
    <name evidence="1" type="ORF">V6N12_042459</name>
</gene>
<reference evidence="1 2" key="1">
    <citation type="journal article" date="2024" name="G3 (Bethesda)">
        <title>Genome assembly of Hibiscus sabdariffa L. provides insights into metabolisms of medicinal natural products.</title>
        <authorList>
            <person name="Kim T."/>
        </authorList>
    </citation>
    <scope>NUCLEOTIDE SEQUENCE [LARGE SCALE GENOMIC DNA]</scope>
    <source>
        <strain evidence="1">TK-2024</strain>
        <tissue evidence="1">Old leaves</tissue>
    </source>
</reference>
<dbReference type="EMBL" id="JBBPBM010000015">
    <property type="protein sequence ID" value="KAK8559177.1"/>
    <property type="molecule type" value="Genomic_DNA"/>
</dbReference>
<evidence type="ECO:0000313" key="1">
    <source>
        <dbReference type="EMBL" id="KAK8559177.1"/>
    </source>
</evidence>